<protein>
    <submittedName>
        <fullName evidence="3">Uncharacterized protein</fullName>
    </submittedName>
</protein>
<dbReference type="OrthoDB" id="8770770at2"/>
<comment type="caution">
    <text evidence="3">The sequence shown here is derived from an EMBL/GenBank/DDBJ whole genome shotgun (WGS) entry which is preliminary data.</text>
</comment>
<feature type="signal peptide" evidence="2">
    <location>
        <begin position="1"/>
        <end position="30"/>
    </location>
</feature>
<keyword evidence="2" id="KW-0732">Signal</keyword>
<feature type="chain" id="PRO_5026260879" evidence="2">
    <location>
        <begin position="31"/>
        <end position="306"/>
    </location>
</feature>
<evidence type="ECO:0000256" key="2">
    <source>
        <dbReference type="SAM" id="SignalP"/>
    </source>
</evidence>
<proteinExistence type="predicted"/>
<dbReference type="RefSeq" id="WP_155711937.1">
    <property type="nucleotide sequence ID" value="NZ_BMWU01000008.1"/>
</dbReference>
<gene>
    <name evidence="3" type="ORF">GJV26_28520</name>
</gene>
<evidence type="ECO:0000313" key="3">
    <source>
        <dbReference type="EMBL" id="MUI16371.1"/>
    </source>
</evidence>
<dbReference type="AlphaFoldDB" id="A0A6I3XRD6"/>
<feature type="region of interest" description="Disordered" evidence="1">
    <location>
        <begin position="166"/>
        <end position="187"/>
    </location>
</feature>
<accession>A0A6I3XRD6</accession>
<reference evidence="3 4" key="1">
    <citation type="submission" date="2019-11" db="EMBL/GenBank/DDBJ databases">
        <title>Draft Genome Sequences of Six Type Strains of the Genus Massilia.</title>
        <authorList>
            <person name="Miess H."/>
            <person name="Frediansyah A."/>
            <person name="Goeker M."/>
            <person name="Gross H."/>
        </authorList>
    </citation>
    <scope>NUCLEOTIDE SEQUENCE [LARGE SCALE GENOMIC DNA]</scope>
    <source>
        <strain evidence="3 4">DSM 17513</strain>
    </source>
</reference>
<evidence type="ECO:0000313" key="4">
    <source>
        <dbReference type="Proteomes" id="UP000431684"/>
    </source>
</evidence>
<dbReference type="Proteomes" id="UP000431684">
    <property type="component" value="Unassembled WGS sequence"/>
</dbReference>
<organism evidence="3 4">
    <name type="scientific">Pseudoduganella dura</name>
    <dbReference type="NCBI Taxonomy" id="321982"/>
    <lineage>
        <taxon>Bacteria</taxon>
        <taxon>Pseudomonadati</taxon>
        <taxon>Pseudomonadota</taxon>
        <taxon>Betaproteobacteria</taxon>
        <taxon>Burkholderiales</taxon>
        <taxon>Oxalobacteraceae</taxon>
        <taxon>Telluria group</taxon>
        <taxon>Pseudoduganella</taxon>
    </lineage>
</organism>
<name>A0A6I3XRD6_9BURK</name>
<sequence>MMPTMKTTRLATAAVTIGIPLALYWGPAHATTEYETAVLKAVAPHATYSGGAAVKVHRARLQGYFGGEGGNAKALAELKQGVQSCMKSLADSGVTLRPPTAWPDWVLIAREDRYTTANRLITYTSGTTHIVNNSDCSLLSKPYQRALLASSKGVCQIDLVRKTASGECDTSGHADAAPTPRSTTKPPADLIKQMASNPAFAASMQKVAGLAPVRGQQRTIHGVRCNSWTQTMGGKQTTLCYAIGGSFLPLRAMDNDGFGGLLLESSTPKGFELKAVDASLDTMVGNNVFAPYASGGFAVNADKGDQ</sequence>
<evidence type="ECO:0000256" key="1">
    <source>
        <dbReference type="SAM" id="MobiDB-lite"/>
    </source>
</evidence>
<dbReference type="EMBL" id="WNWM01000002">
    <property type="protein sequence ID" value="MUI16371.1"/>
    <property type="molecule type" value="Genomic_DNA"/>
</dbReference>
<keyword evidence="4" id="KW-1185">Reference proteome</keyword>